<comment type="caution">
    <text evidence="1">The sequence shown here is derived from an EMBL/GenBank/DDBJ whole genome shotgun (WGS) entry which is preliminary data.</text>
</comment>
<dbReference type="EMBL" id="AFFY01000047">
    <property type="protein sequence ID" value="EHG99011.1"/>
    <property type="molecule type" value="Genomic_DNA"/>
</dbReference>
<dbReference type="Proteomes" id="UP000003598">
    <property type="component" value="Unassembled WGS sequence"/>
</dbReference>
<keyword evidence="2" id="KW-1185">Reference proteome</keyword>
<evidence type="ECO:0000313" key="1">
    <source>
        <dbReference type="EMBL" id="EHG99011.1"/>
    </source>
</evidence>
<organism evidence="1 2">
    <name type="scientific">Paraprevotella clara YIT 11840</name>
    <dbReference type="NCBI Taxonomy" id="762968"/>
    <lineage>
        <taxon>Bacteria</taxon>
        <taxon>Pseudomonadati</taxon>
        <taxon>Bacteroidota</taxon>
        <taxon>Bacteroidia</taxon>
        <taxon>Bacteroidales</taxon>
        <taxon>Prevotellaceae</taxon>
        <taxon>Paraprevotella</taxon>
    </lineage>
</organism>
<proteinExistence type="predicted"/>
<evidence type="ECO:0000313" key="2">
    <source>
        <dbReference type="Proteomes" id="UP000003598"/>
    </source>
</evidence>
<dbReference type="HOGENOM" id="CLU_2247412_0_0_10"/>
<gene>
    <name evidence="1" type="ORF">HMPREF9441_03159</name>
</gene>
<dbReference type="STRING" id="762968.HMPREF9441_03159"/>
<protein>
    <submittedName>
        <fullName evidence="1">Uncharacterized protein</fullName>
    </submittedName>
</protein>
<dbReference type="AlphaFoldDB" id="G5SUU4"/>
<reference evidence="1 2" key="1">
    <citation type="submission" date="2011-03" db="EMBL/GenBank/DDBJ databases">
        <authorList>
            <person name="Weinstock G."/>
            <person name="Sodergren E."/>
            <person name="Clifton S."/>
            <person name="Fulton L."/>
            <person name="Fulton B."/>
            <person name="Courtney L."/>
            <person name="Fronick C."/>
            <person name="Harrison M."/>
            <person name="Strong C."/>
            <person name="Farmer C."/>
            <person name="Delahaunty K."/>
            <person name="Markovic C."/>
            <person name="Hall O."/>
            <person name="Minx P."/>
            <person name="Tomlinson C."/>
            <person name="Mitreva M."/>
            <person name="Hou S."/>
            <person name="Chen J."/>
            <person name="Wollam A."/>
            <person name="Pepin K.H."/>
            <person name="Johnson M."/>
            <person name="Bhonagiri V."/>
            <person name="Zhang X."/>
            <person name="Suruliraj S."/>
            <person name="Warren W."/>
            <person name="Chinwalla A."/>
            <person name="Mardis E.R."/>
            <person name="Wilson R.K."/>
        </authorList>
    </citation>
    <scope>NUCLEOTIDE SEQUENCE [LARGE SCALE GENOMIC DNA]</scope>
    <source>
        <strain evidence="1 2">YIT 11840</strain>
    </source>
</reference>
<sequence length="104" mass="11518">MNVISVCLLLTFHIRASGIGEGEAIQNDSSFLLGNNVGIEKKSLFPVGCFALFFLFLGWDEDDDGKLCGEKLIAFSRMRNQSLAIDCEYSIILIGICRTNMYVS</sequence>
<name>G5SUU4_9BACT</name>
<accession>G5SUU4</accession>